<proteinExistence type="predicted"/>
<evidence type="ECO:0000313" key="1">
    <source>
        <dbReference type="EnsemblPlants" id="Solyc11g051035.1.1"/>
    </source>
</evidence>
<organism evidence="1">
    <name type="scientific">Solanum lycopersicum</name>
    <name type="common">Tomato</name>
    <name type="synonym">Lycopersicon esculentum</name>
    <dbReference type="NCBI Taxonomy" id="4081"/>
    <lineage>
        <taxon>Eukaryota</taxon>
        <taxon>Viridiplantae</taxon>
        <taxon>Streptophyta</taxon>
        <taxon>Embryophyta</taxon>
        <taxon>Tracheophyta</taxon>
        <taxon>Spermatophyta</taxon>
        <taxon>Magnoliopsida</taxon>
        <taxon>eudicotyledons</taxon>
        <taxon>Gunneridae</taxon>
        <taxon>Pentapetalae</taxon>
        <taxon>asterids</taxon>
        <taxon>lamiids</taxon>
        <taxon>Solanales</taxon>
        <taxon>Solanaceae</taxon>
        <taxon>Solanoideae</taxon>
        <taxon>Solaneae</taxon>
        <taxon>Solanum</taxon>
        <taxon>Solanum subgen. Lycopersicon</taxon>
    </lineage>
</organism>
<protein>
    <submittedName>
        <fullName evidence="1">Uncharacterized protein</fullName>
    </submittedName>
</protein>
<dbReference type="Proteomes" id="UP000004994">
    <property type="component" value="Chromosome 11"/>
</dbReference>
<evidence type="ECO:0000313" key="2">
    <source>
        <dbReference type="Proteomes" id="UP000004994"/>
    </source>
</evidence>
<dbReference type="AlphaFoldDB" id="A0A3Q7IXC9"/>
<accession>A0A3Q7IXC9</accession>
<reference evidence="1" key="2">
    <citation type="submission" date="2019-01" db="UniProtKB">
        <authorList>
            <consortium name="EnsemblPlants"/>
        </authorList>
    </citation>
    <scope>IDENTIFICATION</scope>
    <source>
        <strain evidence="1">cv. Heinz 1706</strain>
    </source>
</reference>
<reference evidence="1" key="1">
    <citation type="journal article" date="2012" name="Nature">
        <title>The tomato genome sequence provides insights into fleshy fruit evolution.</title>
        <authorList>
            <consortium name="Tomato Genome Consortium"/>
        </authorList>
    </citation>
    <scope>NUCLEOTIDE SEQUENCE [LARGE SCALE GENOMIC DNA]</scope>
    <source>
        <strain evidence="1">cv. Heinz 1706</strain>
    </source>
</reference>
<dbReference type="EnsemblPlants" id="Solyc11g051035.1.1">
    <property type="protein sequence ID" value="Solyc11g051035.1.1"/>
    <property type="gene ID" value="Solyc11g051035.1"/>
</dbReference>
<dbReference type="InParanoid" id="A0A3Q7IXC9"/>
<sequence>MKIDQFQQLGLSWKMLIKLNYLLRMQSDINEPRREKEHNKMSEDEDGKKKKLGRINSVHIIDLCIANDPDFISANYLMCYCLFTYRTMTGSG</sequence>
<name>A0A3Q7IXC9_SOLLC</name>
<keyword evidence="2" id="KW-1185">Reference proteome</keyword>
<dbReference type="Gramene" id="Solyc11g051035.1.1">
    <property type="protein sequence ID" value="Solyc11g051035.1.1"/>
    <property type="gene ID" value="Solyc11g051035.1"/>
</dbReference>